<keyword evidence="2" id="KW-0812">Transmembrane</keyword>
<name>A0A939J8C8_9HYPH</name>
<keyword evidence="2" id="KW-1133">Transmembrane helix</keyword>
<accession>A0A939J8C8</accession>
<proteinExistence type="predicted"/>
<evidence type="ECO:0000313" key="4">
    <source>
        <dbReference type="Proteomes" id="UP000664779"/>
    </source>
</evidence>
<reference evidence="3" key="1">
    <citation type="submission" date="2021-03" db="EMBL/GenBank/DDBJ databases">
        <title>Roseibium sp. CAU 1637 isolated from Incheon.</title>
        <authorList>
            <person name="Kim W."/>
        </authorList>
    </citation>
    <scope>NUCLEOTIDE SEQUENCE</scope>
    <source>
        <strain evidence="3">CAU 1637</strain>
    </source>
</reference>
<sequence length="160" mass="17868">MSVHIKNHGGTYPTAQPSAEDRASLPKRKVLQSMVRGSVNRCPNCHEGQLFRGYLTVEHACSVCGEEFHHHRADDAPPYFTITVVGHIIIPAMLAVEMTYRPDLWVHMVLWLPLTLLLSLGFLRPIKGALIGLQWALFMHGFDPHSGEDLPIPDPADTLQ</sequence>
<dbReference type="Pfam" id="PF06170">
    <property type="entry name" value="DUF983"/>
    <property type="match status" value="1"/>
</dbReference>
<comment type="caution">
    <text evidence="3">The sequence shown here is derived from an EMBL/GenBank/DDBJ whole genome shotgun (WGS) entry which is preliminary data.</text>
</comment>
<dbReference type="EMBL" id="JAFLNF010000002">
    <property type="protein sequence ID" value="MBO0344739.1"/>
    <property type="molecule type" value="Genomic_DNA"/>
</dbReference>
<feature type="transmembrane region" description="Helical" evidence="2">
    <location>
        <begin position="79"/>
        <end position="98"/>
    </location>
</feature>
<evidence type="ECO:0000256" key="1">
    <source>
        <dbReference type="SAM" id="MobiDB-lite"/>
    </source>
</evidence>
<feature type="region of interest" description="Disordered" evidence="1">
    <location>
        <begin position="1"/>
        <end position="24"/>
    </location>
</feature>
<protein>
    <submittedName>
        <fullName evidence="3">DUF983 domain-containing protein</fullName>
    </submittedName>
</protein>
<feature type="transmembrane region" description="Helical" evidence="2">
    <location>
        <begin position="104"/>
        <end position="123"/>
    </location>
</feature>
<dbReference type="NCBIfam" id="NF004633">
    <property type="entry name" value="PRK05978.1"/>
    <property type="match status" value="1"/>
</dbReference>
<dbReference type="RefSeq" id="WP_206938889.1">
    <property type="nucleotide sequence ID" value="NZ_JAFLNF010000002.1"/>
</dbReference>
<organism evidence="3 4">
    <name type="scientific">Roseibium limicola</name>
    <dbReference type="NCBI Taxonomy" id="2816037"/>
    <lineage>
        <taxon>Bacteria</taxon>
        <taxon>Pseudomonadati</taxon>
        <taxon>Pseudomonadota</taxon>
        <taxon>Alphaproteobacteria</taxon>
        <taxon>Hyphomicrobiales</taxon>
        <taxon>Stappiaceae</taxon>
        <taxon>Roseibium</taxon>
    </lineage>
</organism>
<evidence type="ECO:0000256" key="2">
    <source>
        <dbReference type="SAM" id="Phobius"/>
    </source>
</evidence>
<dbReference type="InterPro" id="IPR009325">
    <property type="entry name" value="DUF983"/>
</dbReference>
<keyword evidence="2" id="KW-0472">Membrane</keyword>
<dbReference type="AlphaFoldDB" id="A0A939J8C8"/>
<dbReference type="Proteomes" id="UP000664779">
    <property type="component" value="Unassembled WGS sequence"/>
</dbReference>
<gene>
    <name evidence="3" type="ORF">J0X15_05875</name>
</gene>
<keyword evidence="4" id="KW-1185">Reference proteome</keyword>
<evidence type="ECO:0000313" key="3">
    <source>
        <dbReference type="EMBL" id="MBO0344739.1"/>
    </source>
</evidence>